<sequence length="498" mass="55679">MSDNNIGRKQRFNELFEDMLTDDEDELLQQQHGSKSNKMNSMVTLQPSKISTSSLNPEHSALPPSYVEATKSAVSINTSATNEKQTFDTSKKGKEMAGVGGNEYWLCPSWRKRTVGQVKDTKPIPDDIPYYPSSIAKSTNEYLQHESFEFGPENILCIQSSWHKSTTILISNDPDTKYPDQVQVQVTSTVSGLFSKKPTIKTEVDKKAHHILKVRGLRGSTVYIKISLPIGLLNTSSSSSPSSSTKFPGLDIKTDHTDVRLYTNISQQSLILPPLKFNFKNGKAILSDITTQYLTGDTTNVRLWAQDIKSEDGLEFSGTMRTIEFIRIHARRASISHKFGGLYLRDSNIGLITCINKAGGIKLDVVHCHTINTHSSVGDTDGHIIFESAINIKVDLGDSMFIATPKYPDQPYLVKARVVDGSIKMKLDAPFKGLLRTSGFDFDTIVQLPHNDDLLNPPNKLKKGCMYRKFSYGEHEDDQLIKLTVIRTTHYQTGYHPK</sequence>
<keyword evidence="2" id="KW-1185">Reference proteome</keyword>
<dbReference type="OrthoDB" id="5719642at2759"/>
<proteinExistence type="predicted"/>
<comment type="caution">
    <text evidence="1">The sequence shown here is derived from an EMBL/GenBank/DDBJ whole genome shotgun (WGS) entry which is preliminary data.</text>
</comment>
<evidence type="ECO:0000313" key="1">
    <source>
        <dbReference type="EMBL" id="KAJ1914363.1"/>
    </source>
</evidence>
<name>A0A9W7ZQD0_9FUNG</name>
<dbReference type="AlphaFoldDB" id="A0A9W7ZQD0"/>
<accession>A0A9W7ZQD0</accession>
<dbReference type="EMBL" id="JANBPU010000202">
    <property type="protein sequence ID" value="KAJ1914363.1"/>
    <property type="molecule type" value="Genomic_DNA"/>
</dbReference>
<dbReference type="Proteomes" id="UP001150538">
    <property type="component" value="Unassembled WGS sequence"/>
</dbReference>
<reference evidence="1" key="1">
    <citation type="submission" date="2022-07" db="EMBL/GenBank/DDBJ databases">
        <title>Phylogenomic reconstructions and comparative analyses of Kickxellomycotina fungi.</title>
        <authorList>
            <person name="Reynolds N.K."/>
            <person name="Stajich J.E."/>
            <person name="Barry K."/>
            <person name="Grigoriev I.V."/>
            <person name="Crous P."/>
            <person name="Smith M.E."/>
        </authorList>
    </citation>
    <scope>NUCLEOTIDE SEQUENCE</scope>
    <source>
        <strain evidence="1">NBRC 100468</strain>
    </source>
</reference>
<gene>
    <name evidence="1" type="ORF">H4219_004829</name>
</gene>
<evidence type="ECO:0000313" key="2">
    <source>
        <dbReference type="Proteomes" id="UP001150538"/>
    </source>
</evidence>
<protein>
    <submittedName>
        <fullName evidence="1">Uncharacterized protein</fullName>
    </submittedName>
</protein>
<organism evidence="1 2">
    <name type="scientific">Mycoemilia scoparia</name>
    <dbReference type="NCBI Taxonomy" id="417184"/>
    <lineage>
        <taxon>Eukaryota</taxon>
        <taxon>Fungi</taxon>
        <taxon>Fungi incertae sedis</taxon>
        <taxon>Zoopagomycota</taxon>
        <taxon>Kickxellomycotina</taxon>
        <taxon>Kickxellomycetes</taxon>
        <taxon>Kickxellales</taxon>
        <taxon>Kickxellaceae</taxon>
        <taxon>Mycoemilia</taxon>
    </lineage>
</organism>